<evidence type="ECO:0000259" key="2">
    <source>
        <dbReference type="PROSITE" id="PS50164"/>
    </source>
</evidence>
<dbReference type="Pfam" id="PF01541">
    <property type="entry name" value="GIY-YIG"/>
    <property type="match status" value="1"/>
</dbReference>
<evidence type="ECO:0000313" key="3">
    <source>
        <dbReference type="EMBL" id="MBC5638389.1"/>
    </source>
</evidence>
<comment type="similarity">
    <text evidence="1">Belongs to the UPF0213 family.</text>
</comment>
<proteinExistence type="inferred from homology"/>
<reference evidence="3" key="1">
    <citation type="submission" date="2020-08" db="EMBL/GenBank/DDBJ databases">
        <title>Genome public.</title>
        <authorList>
            <person name="Liu C."/>
            <person name="Sun Q."/>
        </authorList>
    </citation>
    <scope>NUCLEOTIDE SEQUENCE</scope>
    <source>
        <strain evidence="3">BX22</strain>
    </source>
</reference>
<sequence>MSDQEHTVYILKCSDNTLYTGYTNDLENRLKAHEAGKGAKYTRGRGPFQVMFVEKFPTKEEAMKREYEIKQLTRKGKFQLIRDKLKEVMQYDRSKEL</sequence>
<dbReference type="RefSeq" id="WP_186871097.1">
    <property type="nucleotide sequence ID" value="NZ_JACOOL010000015.1"/>
</dbReference>
<dbReference type="Proteomes" id="UP000637359">
    <property type="component" value="Unassembled WGS sequence"/>
</dbReference>
<keyword evidence="4" id="KW-1185">Reference proteome</keyword>
<dbReference type="EMBL" id="JACOOL010000015">
    <property type="protein sequence ID" value="MBC5638389.1"/>
    <property type="molecule type" value="Genomic_DNA"/>
</dbReference>
<organism evidence="3 4">
    <name type="scientific">Ornithinibacillus hominis</name>
    <dbReference type="NCBI Taxonomy" id="2763055"/>
    <lineage>
        <taxon>Bacteria</taxon>
        <taxon>Bacillati</taxon>
        <taxon>Bacillota</taxon>
        <taxon>Bacilli</taxon>
        <taxon>Bacillales</taxon>
        <taxon>Bacillaceae</taxon>
        <taxon>Ornithinibacillus</taxon>
    </lineage>
</organism>
<dbReference type="InterPro" id="IPR050190">
    <property type="entry name" value="UPF0213_domain"/>
</dbReference>
<dbReference type="PANTHER" id="PTHR34477">
    <property type="entry name" value="UPF0213 PROTEIN YHBQ"/>
    <property type="match status" value="1"/>
</dbReference>
<dbReference type="InterPro" id="IPR000305">
    <property type="entry name" value="GIY-YIG_endonuc"/>
</dbReference>
<evidence type="ECO:0000256" key="1">
    <source>
        <dbReference type="ARBA" id="ARBA00007435"/>
    </source>
</evidence>
<comment type="caution">
    <text evidence="3">The sequence shown here is derived from an EMBL/GenBank/DDBJ whole genome shotgun (WGS) entry which is preliminary data.</text>
</comment>
<dbReference type="Gene3D" id="3.40.1440.10">
    <property type="entry name" value="GIY-YIG endonuclease"/>
    <property type="match status" value="1"/>
</dbReference>
<gene>
    <name evidence="3" type="ORF">H8S33_16550</name>
</gene>
<dbReference type="InterPro" id="IPR035901">
    <property type="entry name" value="GIY-YIG_endonuc_sf"/>
</dbReference>
<feature type="domain" description="GIY-YIG" evidence="2">
    <location>
        <begin position="4"/>
        <end position="80"/>
    </location>
</feature>
<dbReference type="AlphaFoldDB" id="A0A923RJX8"/>
<dbReference type="PROSITE" id="PS50164">
    <property type="entry name" value="GIY_YIG"/>
    <property type="match status" value="1"/>
</dbReference>
<name>A0A923RJX8_9BACI</name>
<evidence type="ECO:0000313" key="4">
    <source>
        <dbReference type="Proteomes" id="UP000637359"/>
    </source>
</evidence>
<protein>
    <submittedName>
        <fullName evidence="3">GIY-YIG nuclease family protein</fullName>
    </submittedName>
</protein>
<dbReference type="PANTHER" id="PTHR34477:SF1">
    <property type="entry name" value="UPF0213 PROTEIN YHBQ"/>
    <property type="match status" value="1"/>
</dbReference>
<dbReference type="SUPFAM" id="SSF82771">
    <property type="entry name" value="GIY-YIG endonuclease"/>
    <property type="match status" value="1"/>
</dbReference>
<dbReference type="CDD" id="cd10456">
    <property type="entry name" value="GIY-YIG_UPF0213"/>
    <property type="match status" value="1"/>
</dbReference>
<dbReference type="SMART" id="SM00465">
    <property type="entry name" value="GIYc"/>
    <property type="match status" value="1"/>
</dbReference>
<accession>A0A923RJX8</accession>